<proteinExistence type="predicted"/>
<dbReference type="Proteomes" id="UP001527181">
    <property type="component" value="Unassembled WGS sequence"/>
</dbReference>
<dbReference type="Pfam" id="PF10263">
    <property type="entry name" value="SprT-like"/>
    <property type="match status" value="1"/>
</dbReference>
<evidence type="ECO:0000259" key="1">
    <source>
        <dbReference type="Pfam" id="PF10263"/>
    </source>
</evidence>
<sequence>MSEQLTIKRPIEELYKAFHLLNKRIFAGKLPTPAIVIQNQGNRTRNILGWCTSEKIWANAEKNIRKYEITITAEYLNREVAEVIHTLIHEMVHLFCIENDIKDTSRSGYYHNKKFKQQAEIAGLNVEFDKSRGWAQTSLRPETRDLIDSLNLDSEAFILKRYTWEEVEGEEGDEKEPKKRKVKPIWTCPKCEDPKIKTDKELNIICGKCMKRFIKIDPDEDDECDESED</sequence>
<dbReference type="InterPro" id="IPR006640">
    <property type="entry name" value="SprT-like_domain"/>
</dbReference>
<evidence type="ECO:0000313" key="2">
    <source>
        <dbReference type="EMBL" id="MCY9763532.1"/>
    </source>
</evidence>
<keyword evidence="3" id="KW-1185">Reference proteome</keyword>
<gene>
    <name evidence="2" type="ORF">M5X12_23770</name>
</gene>
<protein>
    <submittedName>
        <fullName evidence="2">SprT-like domain-containing protein</fullName>
    </submittedName>
</protein>
<organism evidence="2 3">
    <name type="scientific">Paenibacillus alvei</name>
    <name type="common">Bacillus alvei</name>
    <dbReference type="NCBI Taxonomy" id="44250"/>
    <lineage>
        <taxon>Bacteria</taxon>
        <taxon>Bacillati</taxon>
        <taxon>Bacillota</taxon>
        <taxon>Bacilli</taxon>
        <taxon>Bacillales</taxon>
        <taxon>Paenibacillaceae</taxon>
        <taxon>Paenibacillus</taxon>
    </lineage>
</organism>
<name>A0ABT4H3I0_PAEAL</name>
<accession>A0ABT4H3I0</accession>
<feature type="domain" description="SprT-like" evidence="1">
    <location>
        <begin position="15"/>
        <end position="122"/>
    </location>
</feature>
<evidence type="ECO:0000313" key="3">
    <source>
        <dbReference type="Proteomes" id="UP001527181"/>
    </source>
</evidence>
<dbReference type="RefSeq" id="WP_268598744.1">
    <property type="nucleotide sequence ID" value="NZ_JAMDNP010000057.1"/>
</dbReference>
<reference evidence="2 3" key="1">
    <citation type="submission" date="2022-05" db="EMBL/GenBank/DDBJ databases">
        <title>Genome Sequencing of Bee-Associated Microbes.</title>
        <authorList>
            <person name="Dunlap C."/>
        </authorList>
    </citation>
    <scope>NUCLEOTIDE SEQUENCE [LARGE SCALE GENOMIC DNA]</scope>
    <source>
        <strain evidence="2 3">NRRL B-04010</strain>
    </source>
</reference>
<dbReference type="EMBL" id="JAMDNP010000057">
    <property type="protein sequence ID" value="MCY9763532.1"/>
    <property type="molecule type" value="Genomic_DNA"/>
</dbReference>
<comment type="caution">
    <text evidence="2">The sequence shown here is derived from an EMBL/GenBank/DDBJ whole genome shotgun (WGS) entry which is preliminary data.</text>
</comment>